<evidence type="ECO:0000256" key="1">
    <source>
        <dbReference type="ARBA" id="ARBA00004370"/>
    </source>
</evidence>
<dbReference type="EMBL" id="LSMT01000402">
    <property type="protein sequence ID" value="PFX18588.1"/>
    <property type="molecule type" value="Genomic_DNA"/>
</dbReference>
<evidence type="ECO:0000256" key="4">
    <source>
        <dbReference type="ARBA" id="ARBA00022989"/>
    </source>
</evidence>
<evidence type="ECO:0000256" key="5">
    <source>
        <dbReference type="ARBA" id="ARBA00023136"/>
    </source>
</evidence>
<evidence type="ECO:0000259" key="9">
    <source>
        <dbReference type="PROSITE" id="PS50095"/>
    </source>
</evidence>
<feature type="domain" description="F5/8 type C" evidence="8">
    <location>
        <begin position="21"/>
        <end position="178"/>
    </location>
</feature>
<dbReference type="PROSITE" id="PS50095">
    <property type="entry name" value="PLAT"/>
    <property type="match status" value="1"/>
</dbReference>
<dbReference type="PROSITE" id="PS01286">
    <property type="entry name" value="FA58C_2"/>
    <property type="match status" value="1"/>
</dbReference>
<evidence type="ECO:0000256" key="2">
    <source>
        <dbReference type="ARBA" id="ARBA00022692"/>
    </source>
</evidence>
<dbReference type="GO" id="GO:0006816">
    <property type="term" value="P:calcium ion transport"/>
    <property type="evidence" value="ECO:0007669"/>
    <property type="project" value="TreeGrafter"/>
</dbReference>
<dbReference type="SUPFAM" id="SSF49785">
    <property type="entry name" value="Galactose-binding domain-like"/>
    <property type="match status" value="1"/>
</dbReference>
<dbReference type="Proteomes" id="UP000225706">
    <property type="component" value="Unassembled WGS sequence"/>
</dbReference>
<protein>
    <submittedName>
        <fullName evidence="10">Coagulation factor VIII</fullName>
    </submittedName>
</protein>
<comment type="caution">
    <text evidence="6">Lacks conserved residue(s) required for the propagation of feature annotation.</text>
</comment>
<dbReference type="InterPro" id="IPR000421">
    <property type="entry name" value="FA58C"/>
</dbReference>
<dbReference type="Pfam" id="PF02010">
    <property type="entry name" value="REJ"/>
    <property type="match status" value="1"/>
</dbReference>
<dbReference type="PROSITE" id="PS50022">
    <property type="entry name" value="FA58C_3"/>
    <property type="match status" value="1"/>
</dbReference>
<name>A0A2B4RQJ8_STYPI</name>
<dbReference type="InterPro" id="IPR001024">
    <property type="entry name" value="PLAT/LH2_dom"/>
</dbReference>
<dbReference type="PROSITE" id="PS01285">
    <property type="entry name" value="FA58C_1"/>
    <property type="match status" value="1"/>
</dbReference>
<organism evidence="10 11">
    <name type="scientific">Stylophora pistillata</name>
    <name type="common">Smooth cauliflower coral</name>
    <dbReference type="NCBI Taxonomy" id="50429"/>
    <lineage>
        <taxon>Eukaryota</taxon>
        <taxon>Metazoa</taxon>
        <taxon>Cnidaria</taxon>
        <taxon>Anthozoa</taxon>
        <taxon>Hexacorallia</taxon>
        <taxon>Scleractinia</taxon>
        <taxon>Astrocoeniina</taxon>
        <taxon>Pocilloporidae</taxon>
        <taxon>Stylophora</taxon>
    </lineage>
</organism>
<feature type="domain" description="PLAT" evidence="9">
    <location>
        <begin position="776"/>
        <end position="804"/>
    </location>
</feature>
<evidence type="ECO:0000256" key="6">
    <source>
        <dbReference type="PROSITE-ProRule" id="PRU00152"/>
    </source>
</evidence>
<keyword evidence="5 7" id="KW-0472">Membrane</keyword>
<sequence length="804" mass="89158">MEEYQCQLMISRYLPLHTEPCTKPLGISDGRIRDDQMSASSTYGDLFEIFGAHRARLNLTSWPPGYRANVDALGDFTWIKITLDQDMVITGIATQGYGNTSFSEWVSNYLIFYEKKGAEVTAPCANTDGEVMGMCNGNVDSTSIRYHNLATPVVTKSVLVNPLTWKDNIGLRMELYGCEPEFHFVAVITIQKTRFKLDYANSTTGSYLSMRDDVIAEVTDLLDEVSGFLFAKLRTLSPQAVHKKPVMAAEVQIYCIESRKAAVAQELNNSVQNGFSSILGEFLYLEELFNCECDVPSVKVELGKTLKNATIIYTNSRFLLKATYNGNCKDDNYGGYELHWEVSKCEESTGLCNQIIPYGKNKPGRPKYLFPRLFGASYMYIRCVLKNHSQQTITYDYGYARITLPPLVAVIEGLSSVLKGNESVVRLDGSASYDPEVKHKNSEGLSFTWYCRREGAGQDDKGTIWTVSPKEVRVCHGTEFRHLNNSLATLTLDLGKLSGNNAYVFELLVQKGDRSTRTIHKLQVEPPFKLFIGYQTRSGFLVINSGPKSYAIAQLPLGNITLEARVSDFMGASAIERFQVQVKPIPPKDIFKLVETSTSDGNSSLRGIINKENVDEAAQMAYSIVTAVEEANMAIEDKQRVKEAVLEQISVVEISSMQQVTQLSAVVVVTTEGEKDMRLTAQIGPKTTSASLHCLCNHLSAFGGDFFVAPNPIDFDKVWENFGKLTETGNFVVLATVCSILGIYIVGLVIARRADKIDELKAVGNVFLSESTPSGCVYKVHVQTGIWKNQGTTAQVGIELYGEE</sequence>
<dbReference type="InterPro" id="IPR002859">
    <property type="entry name" value="PKD/REJ-like"/>
</dbReference>
<dbReference type="GO" id="GO:0005261">
    <property type="term" value="F:monoatomic cation channel activity"/>
    <property type="evidence" value="ECO:0007669"/>
    <property type="project" value="TreeGrafter"/>
</dbReference>
<dbReference type="SMART" id="SM00231">
    <property type="entry name" value="FA58C"/>
    <property type="match status" value="1"/>
</dbReference>
<dbReference type="Gene3D" id="2.60.120.260">
    <property type="entry name" value="Galactose-binding domain-like"/>
    <property type="match status" value="1"/>
</dbReference>
<gene>
    <name evidence="10" type="primary">F8</name>
    <name evidence="10" type="ORF">AWC38_SpisGene17032</name>
</gene>
<dbReference type="PANTHER" id="PTHR46730:SF1">
    <property type="entry name" value="PLAT DOMAIN-CONTAINING PROTEIN"/>
    <property type="match status" value="1"/>
</dbReference>
<feature type="non-terminal residue" evidence="10">
    <location>
        <position position="804"/>
    </location>
</feature>
<evidence type="ECO:0000313" key="11">
    <source>
        <dbReference type="Proteomes" id="UP000225706"/>
    </source>
</evidence>
<evidence type="ECO:0000256" key="3">
    <source>
        <dbReference type="ARBA" id="ARBA00022737"/>
    </source>
</evidence>
<evidence type="ECO:0000256" key="7">
    <source>
        <dbReference type="SAM" id="Phobius"/>
    </source>
</evidence>
<proteinExistence type="predicted"/>
<reference evidence="11" key="1">
    <citation type="journal article" date="2017" name="bioRxiv">
        <title>Comparative analysis of the genomes of Stylophora pistillata and Acropora digitifera provides evidence for extensive differences between species of corals.</title>
        <authorList>
            <person name="Voolstra C.R."/>
            <person name="Li Y."/>
            <person name="Liew Y.J."/>
            <person name="Baumgarten S."/>
            <person name="Zoccola D."/>
            <person name="Flot J.-F."/>
            <person name="Tambutte S."/>
            <person name="Allemand D."/>
            <person name="Aranda M."/>
        </authorList>
    </citation>
    <scope>NUCLEOTIDE SEQUENCE [LARGE SCALE GENOMIC DNA]</scope>
</reference>
<dbReference type="CDD" id="cd00057">
    <property type="entry name" value="FA58C"/>
    <property type="match status" value="1"/>
</dbReference>
<dbReference type="Pfam" id="PF00754">
    <property type="entry name" value="F5_F8_type_C"/>
    <property type="match status" value="1"/>
</dbReference>
<keyword evidence="3" id="KW-0677">Repeat</keyword>
<evidence type="ECO:0000313" key="10">
    <source>
        <dbReference type="EMBL" id="PFX18588.1"/>
    </source>
</evidence>
<keyword evidence="11" id="KW-1185">Reference proteome</keyword>
<feature type="transmembrane region" description="Helical" evidence="7">
    <location>
        <begin position="731"/>
        <end position="751"/>
    </location>
</feature>
<comment type="subcellular location">
    <subcellularLocation>
        <location evidence="1">Membrane</location>
    </subcellularLocation>
</comment>
<evidence type="ECO:0000259" key="8">
    <source>
        <dbReference type="PROSITE" id="PS50022"/>
    </source>
</evidence>
<dbReference type="OrthoDB" id="5954790at2759"/>
<keyword evidence="4 7" id="KW-1133">Transmembrane helix</keyword>
<dbReference type="PANTHER" id="PTHR46730">
    <property type="entry name" value="POLYCYSTIN-1"/>
    <property type="match status" value="1"/>
</dbReference>
<dbReference type="GO" id="GO:0005886">
    <property type="term" value="C:plasma membrane"/>
    <property type="evidence" value="ECO:0007669"/>
    <property type="project" value="TreeGrafter"/>
</dbReference>
<accession>A0A2B4RQJ8</accession>
<comment type="caution">
    <text evidence="10">The sequence shown here is derived from an EMBL/GenBank/DDBJ whole genome shotgun (WGS) entry which is preliminary data.</text>
</comment>
<dbReference type="InterPro" id="IPR008979">
    <property type="entry name" value="Galactose-bd-like_sf"/>
</dbReference>
<dbReference type="AlphaFoldDB" id="A0A2B4RQJ8"/>
<keyword evidence="2 7" id="KW-0812">Transmembrane</keyword>